<name>A0A1I6KFE0_9SPHN</name>
<keyword evidence="2" id="KW-1185">Reference proteome</keyword>
<sequence>MANLNALQASDDESGDKSLIILQSLLCILREKNLLTRADIEDLCDRVAARAKEADKGALPCCPVSANAAASEMAKIGSFIGNYYGGKHRRM</sequence>
<evidence type="ECO:0000313" key="2">
    <source>
        <dbReference type="Proteomes" id="UP000198824"/>
    </source>
</evidence>
<dbReference type="AlphaFoldDB" id="A0A1I6KFE0"/>
<dbReference type="RefSeq" id="WP_093313125.1">
    <property type="nucleotide sequence ID" value="NZ_FOZG01000001.1"/>
</dbReference>
<dbReference type="EMBL" id="FOZG01000001">
    <property type="protein sequence ID" value="SFR89600.1"/>
    <property type="molecule type" value="Genomic_DNA"/>
</dbReference>
<dbReference type="Proteomes" id="UP000198824">
    <property type="component" value="Unassembled WGS sequence"/>
</dbReference>
<dbReference type="OrthoDB" id="7507651at2"/>
<protein>
    <submittedName>
        <fullName evidence="1">Uncharacterized protein</fullName>
    </submittedName>
</protein>
<gene>
    <name evidence="1" type="ORF">SAMN05192580_1639</name>
</gene>
<accession>A0A1I6KFE0</accession>
<dbReference type="STRING" id="1166337.SAMN05192580_1639"/>
<proteinExistence type="predicted"/>
<reference evidence="1 2" key="1">
    <citation type="submission" date="2016-10" db="EMBL/GenBank/DDBJ databases">
        <authorList>
            <person name="de Groot N.N."/>
        </authorList>
    </citation>
    <scope>NUCLEOTIDE SEQUENCE [LARGE SCALE GENOMIC DNA]</scope>
    <source>
        <strain evidence="1 2">S5-249</strain>
    </source>
</reference>
<evidence type="ECO:0000313" key="1">
    <source>
        <dbReference type="EMBL" id="SFR89600.1"/>
    </source>
</evidence>
<organism evidence="1 2">
    <name type="scientific">Sphingomonas jatrophae</name>
    <dbReference type="NCBI Taxonomy" id="1166337"/>
    <lineage>
        <taxon>Bacteria</taxon>
        <taxon>Pseudomonadati</taxon>
        <taxon>Pseudomonadota</taxon>
        <taxon>Alphaproteobacteria</taxon>
        <taxon>Sphingomonadales</taxon>
        <taxon>Sphingomonadaceae</taxon>
        <taxon>Sphingomonas</taxon>
    </lineage>
</organism>